<sequence length="534" mass="57192">MSVRSFFRLILPPRQKRSRALLRWKQIKSLATAVLCGAGTVVCAQGDPVGEPLSAIDWLSRSVETAPLFEPPAVGNATTPNVTVTPLDRPSKDPIGLLPSEVTGLPRDIWSGTAEAVLVDLVRAERVDTLPALQDFLKVLMLAEADPPLDAGGEGALFLARVDKLLDLGALEPAQSLIEQADPDTGPLFRRWFDVALLTGTEDNACDAMRDTPSIAPTFSARIFCLARNGDWSAAALTLNTHRVLGDITPQEEALLSRFLDPELYEGEPPLAAPARVSPLTFRMHAAIGEPLITANLPLAFSHADLQSTAAWKSQLEATERLARHGAVSENVLLQNYTARTPAASGGIWDRAAAMQRFDMAMTARDPADVARTLPDAWAAMRQARAEIQFAKLYGAALQELPLSGDPAVIAFEVGLLSPDYEAVANAAQEADAGFDPFLIGIAQGTPQNLPANSRQTQAIQDAFDSTPPPADLQSKVDDGKLGEALLRALALFEAGSEGDLRSVSDALKLLRSVGLEDVARRAALQLMILDRAT</sequence>
<name>A0A2M8WM20_9RHOB</name>
<organism evidence="1 2">
    <name type="scientific">Yoonia maricola</name>
    <dbReference type="NCBI Taxonomy" id="420999"/>
    <lineage>
        <taxon>Bacteria</taxon>
        <taxon>Pseudomonadati</taxon>
        <taxon>Pseudomonadota</taxon>
        <taxon>Alphaproteobacteria</taxon>
        <taxon>Rhodobacterales</taxon>
        <taxon>Paracoccaceae</taxon>
        <taxon>Yoonia</taxon>
    </lineage>
</organism>
<keyword evidence="2" id="KW-1185">Reference proteome</keyword>
<comment type="caution">
    <text evidence="1">The sequence shown here is derived from an EMBL/GenBank/DDBJ whole genome shotgun (WGS) entry which is preliminary data.</text>
</comment>
<evidence type="ECO:0000313" key="1">
    <source>
        <dbReference type="EMBL" id="PJI91969.1"/>
    </source>
</evidence>
<gene>
    <name evidence="1" type="ORF">BC777_0810</name>
</gene>
<evidence type="ECO:0000313" key="2">
    <source>
        <dbReference type="Proteomes" id="UP000228531"/>
    </source>
</evidence>
<dbReference type="Proteomes" id="UP000228531">
    <property type="component" value="Unassembled WGS sequence"/>
</dbReference>
<protein>
    <submittedName>
        <fullName evidence="1">Uncharacterized protein</fullName>
    </submittedName>
</protein>
<accession>A0A2M8WM20</accession>
<dbReference type="AlphaFoldDB" id="A0A2M8WM20"/>
<reference evidence="1 2" key="1">
    <citation type="submission" date="2017-11" db="EMBL/GenBank/DDBJ databases">
        <title>Genomic Encyclopedia of Archaeal and Bacterial Type Strains, Phase II (KMG-II): From Individual Species to Whole Genera.</title>
        <authorList>
            <person name="Goeker M."/>
        </authorList>
    </citation>
    <scope>NUCLEOTIDE SEQUENCE [LARGE SCALE GENOMIC DNA]</scope>
    <source>
        <strain evidence="1 2">DSM 29128</strain>
    </source>
</reference>
<dbReference type="EMBL" id="PGTY01000001">
    <property type="protein sequence ID" value="PJI91969.1"/>
    <property type="molecule type" value="Genomic_DNA"/>
</dbReference>
<proteinExistence type="predicted"/>